<accession>A0A838ZJU0</accession>
<dbReference type="GO" id="GO:0016787">
    <property type="term" value="F:hydrolase activity"/>
    <property type="evidence" value="ECO:0007669"/>
    <property type="project" value="UniProtKB-KW"/>
</dbReference>
<dbReference type="Proteomes" id="UP000552241">
    <property type="component" value="Unassembled WGS sequence"/>
</dbReference>
<gene>
    <name evidence="2" type="ORF">HU137_08985</name>
</gene>
<sequence>MTKSINSENYQPNILGNDFEQMTLNFPDDYEGKVTATLVRKLSENPSEKAVLYVHGFNDYFFQVEMAEKFNQNGFNFYALDLRKYGRSWLPSQKMNNVRDLKEYDAEINQALKIIEQENHSKVLLAGHSTGGLTLTYFASRTDNPMVKGLWCNSPFYDFNLVFFSETFGIPVISRLGKNYPDKKINGGFSPLYGQSLHQNFFGKWNYNLDWKPNVAEKVNFGFIRAIHQAQREIKKGVSINFPVLVMHAEKSSNPKKMSDEVFGSDIILSEKDIRKYAQKIQGNVMILPFKDGIHDLVLSRKEVRKKVYQKLFDWILQNQF</sequence>
<dbReference type="PANTHER" id="PTHR11614">
    <property type="entry name" value="PHOSPHOLIPASE-RELATED"/>
    <property type="match status" value="1"/>
</dbReference>
<dbReference type="SUPFAM" id="SSF53474">
    <property type="entry name" value="alpha/beta-Hydrolases"/>
    <property type="match status" value="1"/>
</dbReference>
<name>A0A838ZJU0_9FLAO</name>
<feature type="domain" description="Serine aminopeptidase S33" evidence="1">
    <location>
        <begin position="47"/>
        <end position="251"/>
    </location>
</feature>
<proteinExistence type="predicted"/>
<dbReference type="InterPro" id="IPR029058">
    <property type="entry name" value="AB_hydrolase_fold"/>
</dbReference>
<evidence type="ECO:0000259" key="1">
    <source>
        <dbReference type="Pfam" id="PF12146"/>
    </source>
</evidence>
<comment type="caution">
    <text evidence="2">The sequence shown here is derived from an EMBL/GenBank/DDBJ whole genome shotgun (WGS) entry which is preliminary data.</text>
</comment>
<dbReference type="InterPro" id="IPR051044">
    <property type="entry name" value="MAG_DAG_Lipase"/>
</dbReference>
<keyword evidence="3" id="KW-1185">Reference proteome</keyword>
<protein>
    <submittedName>
        <fullName evidence="2">Alpha/beta hydrolase</fullName>
    </submittedName>
</protein>
<dbReference type="RefSeq" id="WP_182043509.1">
    <property type="nucleotide sequence ID" value="NZ_JACDZE010000002.1"/>
</dbReference>
<dbReference type="Pfam" id="PF12146">
    <property type="entry name" value="Hydrolase_4"/>
    <property type="match status" value="1"/>
</dbReference>
<organism evidence="2 3">
    <name type="scientific">Moheibacter lacus</name>
    <dbReference type="NCBI Taxonomy" id="2745851"/>
    <lineage>
        <taxon>Bacteria</taxon>
        <taxon>Pseudomonadati</taxon>
        <taxon>Bacteroidota</taxon>
        <taxon>Flavobacteriia</taxon>
        <taxon>Flavobacteriales</taxon>
        <taxon>Weeksellaceae</taxon>
        <taxon>Moheibacter</taxon>
    </lineage>
</organism>
<dbReference type="Gene3D" id="3.40.50.1820">
    <property type="entry name" value="alpha/beta hydrolase"/>
    <property type="match status" value="1"/>
</dbReference>
<dbReference type="EMBL" id="JACDZE010000002">
    <property type="protein sequence ID" value="MBA5629901.1"/>
    <property type="molecule type" value="Genomic_DNA"/>
</dbReference>
<dbReference type="InterPro" id="IPR022742">
    <property type="entry name" value="Hydrolase_4"/>
</dbReference>
<evidence type="ECO:0000313" key="2">
    <source>
        <dbReference type="EMBL" id="MBA5629901.1"/>
    </source>
</evidence>
<keyword evidence="2" id="KW-0378">Hydrolase</keyword>
<evidence type="ECO:0000313" key="3">
    <source>
        <dbReference type="Proteomes" id="UP000552241"/>
    </source>
</evidence>
<reference evidence="2 3" key="1">
    <citation type="submission" date="2020-07" db="EMBL/GenBank/DDBJ databases">
        <title>Moheibacter lacus sp. nov., a member of the family Flavobacteriaceae isolated from freshwater lake sediment.</title>
        <authorList>
            <person name="Liu Y."/>
        </authorList>
    </citation>
    <scope>NUCLEOTIDE SEQUENCE [LARGE SCALE GENOMIC DNA]</scope>
    <source>
        <strain evidence="2 3">BDHS18</strain>
    </source>
</reference>
<dbReference type="AlphaFoldDB" id="A0A838ZJU0"/>